<organism evidence="1 2">
    <name type="scientific">Eucalyptus globulus</name>
    <name type="common">Tasmanian blue gum</name>
    <dbReference type="NCBI Taxonomy" id="34317"/>
    <lineage>
        <taxon>Eukaryota</taxon>
        <taxon>Viridiplantae</taxon>
        <taxon>Streptophyta</taxon>
        <taxon>Embryophyta</taxon>
        <taxon>Tracheophyta</taxon>
        <taxon>Spermatophyta</taxon>
        <taxon>Magnoliopsida</taxon>
        <taxon>eudicotyledons</taxon>
        <taxon>Gunneridae</taxon>
        <taxon>Pentapetalae</taxon>
        <taxon>rosids</taxon>
        <taxon>malvids</taxon>
        <taxon>Myrtales</taxon>
        <taxon>Myrtaceae</taxon>
        <taxon>Myrtoideae</taxon>
        <taxon>Eucalypteae</taxon>
        <taxon>Eucalyptus</taxon>
    </lineage>
</organism>
<evidence type="ECO:0000313" key="2">
    <source>
        <dbReference type="Proteomes" id="UP001634007"/>
    </source>
</evidence>
<evidence type="ECO:0008006" key="3">
    <source>
        <dbReference type="Google" id="ProtNLM"/>
    </source>
</evidence>
<sequence>MGQQAYNQSATVTAATTATVAATAAAPAEVPPGNVVVERERPMHKLVERFFKLNLPRFTKAGDPKAATLWIQDLEKAFALLMCIEEEKVVLVVYRLQGNASTWWRATKGMVFPEGVVPVWNAFLRAFNGKYLSSSARE</sequence>
<name>A0ABD3JTU3_EUCGL</name>
<reference evidence="1 2" key="1">
    <citation type="submission" date="2024-11" db="EMBL/GenBank/DDBJ databases">
        <title>Chromosome-level genome assembly of Eucalyptus globulus Labill. provides insights into its genome evolution.</title>
        <authorList>
            <person name="Li X."/>
        </authorList>
    </citation>
    <scope>NUCLEOTIDE SEQUENCE [LARGE SCALE GENOMIC DNA]</scope>
    <source>
        <strain evidence="1">CL2024</strain>
        <tissue evidence="1">Fresh tender leaves</tissue>
    </source>
</reference>
<accession>A0ABD3JTU3</accession>
<dbReference type="Proteomes" id="UP001634007">
    <property type="component" value="Unassembled WGS sequence"/>
</dbReference>
<proteinExistence type="predicted"/>
<dbReference type="AlphaFoldDB" id="A0ABD3JTU3"/>
<comment type="caution">
    <text evidence="1">The sequence shown here is derived from an EMBL/GenBank/DDBJ whole genome shotgun (WGS) entry which is preliminary data.</text>
</comment>
<evidence type="ECO:0000313" key="1">
    <source>
        <dbReference type="EMBL" id="KAL3730458.1"/>
    </source>
</evidence>
<protein>
    <recommendedName>
        <fullName evidence="3">Retrotransposon gag domain-containing protein</fullName>
    </recommendedName>
</protein>
<keyword evidence="2" id="KW-1185">Reference proteome</keyword>
<dbReference type="EMBL" id="JBJKBG010000007">
    <property type="protein sequence ID" value="KAL3730458.1"/>
    <property type="molecule type" value="Genomic_DNA"/>
</dbReference>
<gene>
    <name evidence="1" type="ORF">ACJRO7_027471</name>
</gene>